<evidence type="ECO:0000313" key="3">
    <source>
        <dbReference type="Proteomes" id="UP000266669"/>
    </source>
</evidence>
<comment type="caution">
    <text evidence="2">The sequence shown here is derived from an EMBL/GenBank/DDBJ whole genome shotgun (WGS) entry which is preliminary data.</text>
</comment>
<reference evidence="3" key="1">
    <citation type="submission" date="2018-05" db="EMBL/GenBank/DDBJ databases">
        <title>Leptospira yasudae sp. nov. and Leptospira stimsonii sp. nov., two pathogenic species of the genus Leptospira isolated from environmental sources.</title>
        <authorList>
            <person name="Casanovas-Massana A."/>
            <person name="Hamond C."/>
            <person name="Santos L.A."/>
            <person name="Hacker K.P."/>
            <person name="Balassiano I."/>
            <person name="Medeiros M.A."/>
            <person name="Reis M.G."/>
            <person name="Ko A.I."/>
            <person name="Wunder E.A."/>
        </authorList>
    </citation>
    <scope>NUCLEOTIDE SEQUENCE [LARGE SCALE GENOMIC DNA]</scope>
    <source>
        <strain evidence="3">AMB6-RJ</strain>
    </source>
</reference>
<evidence type="ECO:0000256" key="1">
    <source>
        <dbReference type="SAM" id="Phobius"/>
    </source>
</evidence>
<feature type="transmembrane region" description="Helical" evidence="1">
    <location>
        <begin position="104"/>
        <end position="124"/>
    </location>
</feature>
<keyword evidence="1" id="KW-0472">Membrane</keyword>
<sequence>MRFSEIFQFSKLLSVGLLLPQFVILGIYFKKLYFKFLTFCPNQNFLTWDPDARLVTSIRMAEAFRSFDLWTLLRLTFDSPTWPVLRNFPEALIVFFFGPGGSPVSFLTFAELIVLFCIVPWVLFRFTEKRSWIAIAFLFPIFWGPLLQNPGWMHYTFSGMLEIQGGLFYLPAILALWELQSYYSSEENSNNHLDRELNKEKARKTDSYSPWFLFFSVNLLFHTKYPYGYIFVFFGCFFFFVFRFEETKDLFFRISNSYRENIKKTIPILIGILLMLLPVLFSKEILPGKTKGLLRYVGALIFWISVSYSLWKEFYSIRFEKVESSSKKEISSVWKYFWTSCIFPIGSWVLLHPDRFSSSNSTIGHVQGAGSMPGQGDGSVFSLTYFREILENSLYAPYGGALLLFGLYLGLCFGILLYQKEKRIEASFFLILSIFVSILGLTLMTPNHQPRHIYHLYPAMFVSIGIFCYERFVSKKLIFLSGIMYSIFIILFTGYSTYNYFNVWERSNLCFSGVDRSLYYTANDAEEVFIKNLNKPSVFWNRLPPQHHNRPDLTLSFFRAGFINRQEVREKRRKEEFRFEKNRSERDWFIAAPSCEEIEGNLWSSSVEPKFSKEVEQFPIRGGCIVKVKGVPWLIKNTS</sequence>
<proteinExistence type="predicted"/>
<keyword evidence="1" id="KW-1133">Transmembrane helix</keyword>
<feature type="transmembrane region" description="Helical" evidence="1">
    <location>
        <begin position="452"/>
        <end position="470"/>
    </location>
</feature>
<dbReference type="RefSeq" id="WP_118980481.1">
    <property type="nucleotide sequence ID" value="NZ_QHCS01000001.1"/>
</dbReference>
<dbReference type="EMBL" id="QHCS01000001">
    <property type="protein sequence ID" value="RHX87875.1"/>
    <property type="molecule type" value="Genomic_DNA"/>
</dbReference>
<keyword evidence="1" id="KW-0812">Transmembrane</keyword>
<feature type="transmembrane region" description="Helical" evidence="1">
    <location>
        <begin position="395"/>
        <end position="416"/>
    </location>
</feature>
<dbReference type="AlphaFoldDB" id="A0A8B3CT57"/>
<gene>
    <name evidence="2" type="ORF">DLM78_02540</name>
</gene>
<feature type="transmembrane region" description="Helical" evidence="1">
    <location>
        <begin position="332"/>
        <end position="351"/>
    </location>
</feature>
<feature type="transmembrane region" description="Helical" evidence="1">
    <location>
        <begin position="293"/>
        <end position="311"/>
    </location>
</feature>
<name>A0A8B3CT57_9LEPT</name>
<feature type="transmembrane region" description="Helical" evidence="1">
    <location>
        <begin position="12"/>
        <end position="29"/>
    </location>
</feature>
<feature type="transmembrane region" description="Helical" evidence="1">
    <location>
        <begin position="428"/>
        <end position="446"/>
    </location>
</feature>
<feature type="transmembrane region" description="Helical" evidence="1">
    <location>
        <begin position="477"/>
        <end position="498"/>
    </location>
</feature>
<organism evidence="2 3">
    <name type="scientific">Leptospira stimsonii</name>
    <dbReference type="NCBI Taxonomy" id="2202203"/>
    <lineage>
        <taxon>Bacteria</taxon>
        <taxon>Pseudomonadati</taxon>
        <taxon>Spirochaetota</taxon>
        <taxon>Spirochaetia</taxon>
        <taxon>Leptospirales</taxon>
        <taxon>Leptospiraceae</taxon>
        <taxon>Leptospira</taxon>
    </lineage>
</organism>
<feature type="transmembrane region" description="Helical" evidence="1">
    <location>
        <begin position="227"/>
        <end position="244"/>
    </location>
</feature>
<protein>
    <recommendedName>
        <fullName evidence="4">Dolichyl-phosphate-mannose--protein mannosyltransferase</fullName>
    </recommendedName>
</protein>
<accession>A0A8B3CT57</accession>
<evidence type="ECO:0000313" key="2">
    <source>
        <dbReference type="EMBL" id="RHX87875.1"/>
    </source>
</evidence>
<evidence type="ECO:0008006" key="4">
    <source>
        <dbReference type="Google" id="ProtNLM"/>
    </source>
</evidence>
<feature type="transmembrane region" description="Helical" evidence="1">
    <location>
        <begin position="131"/>
        <end position="147"/>
    </location>
</feature>
<feature type="transmembrane region" description="Helical" evidence="1">
    <location>
        <begin position="265"/>
        <end position="281"/>
    </location>
</feature>
<dbReference type="Proteomes" id="UP000266669">
    <property type="component" value="Unassembled WGS sequence"/>
</dbReference>